<gene>
    <name evidence="2" type="ORF">CFBP5473_00115</name>
    <name evidence="3" type="ORF">J5285_05270</name>
</gene>
<evidence type="ECO:0000313" key="3">
    <source>
        <dbReference type="EMBL" id="QYA08116.1"/>
    </source>
</evidence>
<keyword evidence="5" id="KW-1185">Reference proteome</keyword>
<dbReference type="EMBL" id="CP072167">
    <property type="protein sequence ID" value="QYA08116.1"/>
    <property type="molecule type" value="Genomic_DNA"/>
</dbReference>
<dbReference type="RefSeq" id="WP_027674505.1">
    <property type="nucleotide sequence ID" value="NZ_CP039691.1"/>
</dbReference>
<name>A0A4D7DQL1_9HYPH</name>
<keyword evidence="1" id="KW-0732">Signal</keyword>
<evidence type="ECO:0000256" key="1">
    <source>
        <dbReference type="SAM" id="SignalP"/>
    </source>
</evidence>
<dbReference type="Proteomes" id="UP000298545">
    <property type="component" value="Chromosome circular"/>
</dbReference>
<feature type="signal peptide" evidence="1">
    <location>
        <begin position="1"/>
        <end position="23"/>
    </location>
</feature>
<reference evidence="3 5" key="2">
    <citation type="submission" date="2021-03" db="EMBL/GenBank/DDBJ databases">
        <title>Rapid diversification of plasmids in a genus of pathogenic and nitrogen fixing bacteria.</title>
        <authorList>
            <person name="Weisberg A.J."/>
            <person name="Miller M."/>
            <person name="Ream W."/>
            <person name="Grunwald N.J."/>
            <person name="Chang J.H."/>
        </authorList>
    </citation>
    <scope>NUCLEOTIDE SEQUENCE [LARGE SCALE GENOMIC DNA]</scope>
    <source>
        <strain evidence="3 5">AF3.44</strain>
    </source>
</reference>
<accession>A0A4D7DQL1</accession>
<reference evidence="2 4" key="1">
    <citation type="submission" date="2019-04" db="EMBL/GenBank/DDBJ databases">
        <title>Complete genome sequence of Agrobacterium larrymoorei CFBP5473.</title>
        <authorList>
            <person name="Haryono M."/>
            <person name="Chou L."/>
            <person name="Lin Y.-C."/>
            <person name="Lai E.-M."/>
            <person name="Kuo C.-H."/>
        </authorList>
    </citation>
    <scope>NUCLEOTIDE SEQUENCE [LARGE SCALE GENOMIC DNA]</scope>
    <source>
        <strain evidence="2 4">CFBP5473</strain>
    </source>
</reference>
<dbReference type="OrthoDB" id="8379025at2"/>
<proteinExistence type="predicted"/>
<dbReference type="KEGG" id="alf:CFBP5473_00115"/>
<dbReference type="Proteomes" id="UP000826513">
    <property type="component" value="Chromosome 1"/>
</dbReference>
<sequence>MKRLLSAMLYALVLVAMPVMALAQQELVSDPEIYEKDFFRKECKVVEFGPEFLTRLDINNDGLVDAVTNRSALTCDGQKSSSCNDDGCPYNFYVQVKEGGYLLIATATIYSYDFVQRFGNMVFVLKMHPRYCDRTDSVPCEMTVRVRGTKFVTISRK</sequence>
<dbReference type="STRING" id="1367849.GCA_000518585_01681"/>
<dbReference type="EMBL" id="CP039691">
    <property type="protein sequence ID" value="QCI96466.1"/>
    <property type="molecule type" value="Genomic_DNA"/>
</dbReference>
<evidence type="ECO:0000313" key="2">
    <source>
        <dbReference type="EMBL" id="QCI96466.1"/>
    </source>
</evidence>
<evidence type="ECO:0000313" key="5">
    <source>
        <dbReference type="Proteomes" id="UP000826513"/>
    </source>
</evidence>
<organism evidence="2 4">
    <name type="scientific">Agrobacterium larrymoorei</name>
    <dbReference type="NCBI Taxonomy" id="160699"/>
    <lineage>
        <taxon>Bacteria</taxon>
        <taxon>Pseudomonadati</taxon>
        <taxon>Pseudomonadota</taxon>
        <taxon>Alphaproteobacteria</taxon>
        <taxon>Hyphomicrobiales</taxon>
        <taxon>Rhizobiaceae</taxon>
        <taxon>Rhizobium/Agrobacterium group</taxon>
        <taxon>Agrobacterium</taxon>
    </lineage>
</organism>
<protein>
    <submittedName>
        <fullName evidence="2">Uncharacterized protein</fullName>
    </submittedName>
</protein>
<evidence type="ECO:0000313" key="4">
    <source>
        <dbReference type="Proteomes" id="UP000298545"/>
    </source>
</evidence>
<dbReference type="AlphaFoldDB" id="A0A4D7DQL1"/>
<feature type="chain" id="PRO_5044606295" evidence="1">
    <location>
        <begin position="24"/>
        <end position="157"/>
    </location>
</feature>